<evidence type="ECO:0000313" key="1">
    <source>
        <dbReference type="EMBL" id="PON70340.1"/>
    </source>
</evidence>
<sequence length="151" mass="17011">MGSEASNQLYPDKSLQIPEVKQPAIGTSTHTTSPISCGLSPNYKGSSLYDSYELQAVVHQLNKAIRGSKAFSPPYIYNLKSPFYRKRLNRIYRENKESPKTLTCSNVSSSTILDDSKTSNRGAWMVTRGVVTRLWEKVKRGLQRSKQSYKS</sequence>
<dbReference type="EMBL" id="JXTC01000283">
    <property type="protein sequence ID" value="PON70340.1"/>
    <property type="molecule type" value="Genomic_DNA"/>
</dbReference>
<keyword evidence="2" id="KW-1185">Reference proteome</keyword>
<organism evidence="1 2">
    <name type="scientific">Trema orientale</name>
    <name type="common">Charcoal tree</name>
    <name type="synonym">Celtis orientalis</name>
    <dbReference type="NCBI Taxonomy" id="63057"/>
    <lineage>
        <taxon>Eukaryota</taxon>
        <taxon>Viridiplantae</taxon>
        <taxon>Streptophyta</taxon>
        <taxon>Embryophyta</taxon>
        <taxon>Tracheophyta</taxon>
        <taxon>Spermatophyta</taxon>
        <taxon>Magnoliopsida</taxon>
        <taxon>eudicotyledons</taxon>
        <taxon>Gunneridae</taxon>
        <taxon>Pentapetalae</taxon>
        <taxon>rosids</taxon>
        <taxon>fabids</taxon>
        <taxon>Rosales</taxon>
        <taxon>Cannabaceae</taxon>
        <taxon>Trema</taxon>
    </lineage>
</organism>
<accession>A0A2P5DAP5</accession>
<dbReference type="InParanoid" id="A0A2P5DAP5"/>
<dbReference type="OrthoDB" id="1305044at2759"/>
<reference evidence="2" key="1">
    <citation type="submission" date="2016-06" db="EMBL/GenBank/DDBJ databases">
        <title>Parallel loss of symbiosis genes in relatives of nitrogen-fixing non-legume Parasponia.</title>
        <authorList>
            <person name="Van Velzen R."/>
            <person name="Holmer R."/>
            <person name="Bu F."/>
            <person name="Rutten L."/>
            <person name="Van Zeijl A."/>
            <person name="Liu W."/>
            <person name="Santuari L."/>
            <person name="Cao Q."/>
            <person name="Sharma T."/>
            <person name="Shen D."/>
            <person name="Roswanjaya Y."/>
            <person name="Wardhani T."/>
            <person name="Kalhor M.S."/>
            <person name="Jansen J."/>
            <person name="Van den Hoogen J."/>
            <person name="Gungor B."/>
            <person name="Hartog M."/>
            <person name="Hontelez J."/>
            <person name="Verver J."/>
            <person name="Yang W.-C."/>
            <person name="Schijlen E."/>
            <person name="Repin R."/>
            <person name="Schilthuizen M."/>
            <person name="Schranz E."/>
            <person name="Heidstra R."/>
            <person name="Miyata K."/>
            <person name="Fedorova E."/>
            <person name="Kohlen W."/>
            <person name="Bisseling T."/>
            <person name="Smit S."/>
            <person name="Geurts R."/>
        </authorList>
    </citation>
    <scope>NUCLEOTIDE SEQUENCE [LARGE SCALE GENOMIC DNA]</scope>
    <source>
        <strain evidence="2">cv. RG33-2</strain>
    </source>
</reference>
<dbReference type="Proteomes" id="UP000237000">
    <property type="component" value="Unassembled WGS sequence"/>
</dbReference>
<protein>
    <submittedName>
        <fullName evidence="1">Uncharacterized protein</fullName>
    </submittedName>
</protein>
<name>A0A2P5DAP5_TREOI</name>
<evidence type="ECO:0000313" key="2">
    <source>
        <dbReference type="Proteomes" id="UP000237000"/>
    </source>
</evidence>
<dbReference type="AlphaFoldDB" id="A0A2P5DAP5"/>
<gene>
    <name evidence="1" type="ORF">TorRG33x02_257060</name>
</gene>
<comment type="caution">
    <text evidence="1">The sequence shown here is derived from an EMBL/GenBank/DDBJ whole genome shotgun (WGS) entry which is preliminary data.</text>
</comment>
<proteinExistence type="predicted"/>